<feature type="compositionally biased region" description="Basic residues" evidence="1">
    <location>
        <begin position="370"/>
        <end position="380"/>
    </location>
</feature>
<feature type="region of interest" description="Disordered" evidence="1">
    <location>
        <begin position="1"/>
        <end position="103"/>
    </location>
</feature>
<feature type="compositionally biased region" description="Basic residues" evidence="1">
    <location>
        <begin position="135"/>
        <end position="150"/>
    </location>
</feature>
<organism evidence="2">
    <name type="scientific">uncultured Sphingomonas sp</name>
    <dbReference type="NCBI Taxonomy" id="158754"/>
    <lineage>
        <taxon>Bacteria</taxon>
        <taxon>Pseudomonadati</taxon>
        <taxon>Pseudomonadota</taxon>
        <taxon>Alphaproteobacteria</taxon>
        <taxon>Sphingomonadales</taxon>
        <taxon>Sphingomonadaceae</taxon>
        <taxon>Sphingomonas</taxon>
        <taxon>environmental samples</taxon>
    </lineage>
</organism>
<gene>
    <name evidence="2" type="ORF">AVDCRST_MAG31-4</name>
</gene>
<feature type="region of interest" description="Disordered" evidence="1">
    <location>
        <begin position="126"/>
        <end position="480"/>
    </location>
</feature>
<feature type="compositionally biased region" description="Basic residues" evidence="1">
    <location>
        <begin position="66"/>
        <end position="103"/>
    </location>
</feature>
<feature type="compositionally biased region" description="Basic and acidic residues" evidence="1">
    <location>
        <begin position="424"/>
        <end position="435"/>
    </location>
</feature>
<feature type="compositionally biased region" description="Basic and acidic residues" evidence="1">
    <location>
        <begin position="263"/>
        <end position="276"/>
    </location>
</feature>
<feature type="compositionally biased region" description="Basic residues" evidence="1">
    <location>
        <begin position="234"/>
        <end position="246"/>
    </location>
</feature>
<proteinExistence type="predicted"/>
<reference evidence="2" key="1">
    <citation type="submission" date="2020-02" db="EMBL/GenBank/DDBJ databases">
        <authorList>
            <person name="Meier V. D."/>
        </authorList>
    </citation>
    <scope>NUCLEOTIDE SEQUENCE</scope>
    <source>
        <strain evidence="2">AVDCRST_MAG31</strain>
    </source>
</reference>
<feature type="compositionally biased region" description="Low complexity" evidence="1">
    <location>
        <begin position="1"/>
        <end position="32"/>
    </location>
</feature>
<dbReference type="EMBL" id="CADCWA010000001">
    <property type="protein sequence ID" value="CAA9494316.1"/>
    <property type="molecule type" value="Genomic_DNA"/>
</dbReference>
<protein>
    <submittedName>
        <fullName evidence="2">RNA polymerase sigma-54 factor RpoN</fullName>
    </submittedName>
</protein>
<accession>A0A6J4SHP5</accession>
<sequence length="480" mass="51909">GTGTGSVSPPVAVAGPHPAADPGDQAPAAQQPGAGGGDRGGARQEPAAGSALRRRRRNGDRPRGPRDRRRPARSAGLRRARRPGRGSARHRLARRRARYGQRLRPRWLVRRRLRLRPASDLRYPAVRAPHGAAARPRRCASARGRGHHPRAGGNRLPPDAPAYHRGGGRRQSARSAGRLGAGAILRPGRHRRPQPGGMPGAAGPGRGPLRSGDGAADRQPRPPRPRPDGGAQAHLRRRRRRPRRHGPGAPRLRPQTRRPIRVRAGDGARARRADHPHPRRLGGRAQQRNPAAGADQPPLPPRTQDRRAGQAGPRLFGRLPAERQLAGPRARPACPDHRQGRQRDRPPAGRLLPRRRAGAEATDPRQGRGRDRHARVHRQPGHQQQISAVRARAVRTQIFLPLGRGGGQRRGRVGRGGQGGDRQAYCRRDGGAERRHAGRSLESPGLRPRPADGRQVPRSAGHRELNPAAAPTGDCGKGGL</sequence>
<feature type="compositionally biased region" description="Basic and acidic residues" evidence="1">
    <location>
        <begin position="334"/>
        <end position="347"/>
    </location>
</feature>
<dbReference type="AlphaFoldDB" id="A0A6J4SHP5"/>
<feature type="compositionally biased region" description="Low complexity" evidence="1">
    <location>
        <begin position="173"/>
        <end position="186"/>
    </location>
</feature>
<evidence type="ECO:0000313" key="2">
    <source>
        <dbReference type="EMBL" id="CAA9494316.1"/>
    </source>
</evidence>
<feature type="non-terminal residue" evidence="2">
    <location>
        <position position="1"/>
    </location>
</feature>
<evidence type="ECO:0000256" key="1">
    <source>
        <dbReference type="SAM" id="MobiDB-lite"/>
    </source>
</evidence>
<feature type="non-terminal residue" evidence="2">
    <location>
        <position position="480"/>
    </location>
</feature>
<name>A0A6J4SHP5_9SPHN</name>
<feature type="compositionally biased region" description="Gly residues" evidence="1">
    <location>
        <begin position="197"/>
        <end position="206"/>
    </location>
</feature>